<accession>A0A2S9V6V8</accession>
<feature type="transmembrane region" description="Helical" evidence="1">
    <location>
        <begin position="84"/>
        <end position="110"/>
    </location>
</feature>
<keyword evidence="1" id="KW-1133">Transmembrane helix</keyword>
<evidence type="ECO:0000313" key="3">
    <source>
        <dbReference type="Proteomes" id="UP000238949"/>
    </source>
</evidence>
<keyword evidence="3" id="KW-1185">Reference proteome</keyword>
<protein>
    <submittedName>
        <fullName evidence="2">Uncharacterized protein</fullName>
    </submittedName>
</protein>
<proteinExistence type="predicted"/>
<feature type="transmembrane region" description="Helical" evidence="1">
    <location>
        <begin position="12"/>
        <end position="34"/>
    </location>
</feature>
<gene>
    <name evidence="2" type="ORF">C6Y40_18610</name>
</gene>
<feature type="transmembrane region" description="Helical" evidence="1">
    <location>
        <begin position="40"/>
        <end position="60"/>
    </location>
</feature>
<evidence type="ECO:0000256" key="1">
    <source>
        <dbReference type="SAM" id="Phobius"/>
    </source>
</evidence>
<name>A0A2S9V6V8_9ALTE</name>
<dbReference type="EMBL" id="PVNP01000192">
    <property type="protein sequence ID" value="PRO72189.1"/>
    <property type="molecule type" value="Genomic_DNA"/>
</dbReference>
<dbReference type="Proteomes" id="UP000238949">
    <property type="component" value="Unassembled WGS sequence"/>
</dbReference>
<sequence length="120" mass="12918">MKLWNDLSLLQRVVVGVAILLTAIVLPEIAFLVQFGGMDIAFGLILVGLTPAINGLKLLYKKVRNALWFAVLLLQQSASAKPPVFAVQAAFCVVALGFTGSLMFGLSFFMPAMLFNAALM</sequence>
<dbReference type="OrthoDB" id="6401449at2"/>
<dbReference type="AlphaFoldDB" id="A0A2S9V6V8"/>
<dbReference type="RefSeq" id="WP_105935902.1">
    <property type="nucleotide sequence ID" value="NZ_PVNP01000192.1"/>
</dbReference>
<reference evidence="3" key="1">
    <citation type="journal article" date="2020" name="Int. J. Syst. Evol. Microbiol.">
        <title>Alteromonas alba sp. nov., a marine bacterium isolated from the seawater of the West Pacific Ocean.</title>
        <authorList>
            <person name="Sun C."/>
            <person name="Wu Y.-H."/>
            <person name="Xamxidin M."/>
            <person name="Cheng H."/>
            <person name="Xu X.-W."/>
        </authorList>
    </citation>
    <scope>NUCLEOTIDE SEQUENCE [LARGE SCALE GENOMIC DNA]</scope>
    <source>
        <strain evidence="3">190</strain>
    </source>
</reference>
<evidence type="ECO:0000313" key="2">
    <source>
        <dbReference type="EMBL" id="PRO72189.1"/>
    </source>
</evidence>
<organism evidence="2 3">
    <name type="scientific">Alteromonas alba</name>
    <dbReference type="NCBI Taxonomy" id="2079529"/>
    <lineage>
        <taxon>Bacteria</taxon>
        <taxon>Pseudomonadati</taxon>
        <taxon>Pseudomonadota</taxon>
        <taxon>Gammaproteobacteria</taxon>
        <taxon>Alteromonadales</taxon>
        <taxon>Alteromonadaceae</taxon>
        <taxon>Alteromonas/Salinimonas group</taxon>
        <taxon>Alteromonas</taxon>
    </lineage>
</organism>
<keyword evidence="1" id="KW-0472">Membrane</keyword>
<keyword evidence="1" id="KW-0812">Transmembrane</keyword>
<comment type="caution">
    <text evidence="2">The sequence shown here is derived from an EMBL/GenBank/DDBJ whole genome shotgun (WGS) entry which is preliminary data.</text>
</comment>